<protein>
    <submittedName>
        <fullName evidence="1">Uncharacterized protein</fullName>
    </submittedName>
</protein>
<proteinExistence type="predicted"/>
<accession>A0A6J5T037</accession>
<evidence type="ECO:0000313" key="1">
    <source>
        <dbReference type="EMBL" id="CAB4221153.1"/>
    </source>
</evidence>
<sequence>MKIVNPDSVKRLKQARTLITDLQIKLLDCERYLDDLARSAEISIMTSQPHLLNSFVETANEYLKDRLDLEDLADEVVFNDVTITTVIPD</sequence>
<name>A0A6J5T037_9CAUD</name>
<dbReference type="EMBL" id="LR797503">
    <property type="protein sequence ID" value="CAB4221153.1"/>
    <property type="molecule type" value="Genomic_DNA"/>
</dbReference>
<organism evidence="1">
    <name type="scientific">uncultured Caudovirales phage</name>
    <dbReference type="NCBI Taxonomy" id="2100421"/>
    <lineage>
        <taxon>Viruses</taxon>
        <taxon>Duplodnaviria</taxon>
        <taxon>Heunggongvirae</taxon>
        <taxon>Uroviricota</taxon>
        <taxon>Caudoviricetes</taxon>
        <taxon>Peduoviridae</taxon>
        <taxon>Maltschvirus</taxon>
        <taxon>Maltschvirus maltsch</taxon>
    </lineage>
</organism>
<gene>
    <name evidence="1" type="ORF">UFOVP1636_162</name>
</gene>
<reference evidence="1" key="1">
    <citation type="submission" date="2020-05" db="EMBL/GenBank/DDBJ databases">
        <authorList>
            <person name="Chiriac C."/>
            <person name="Salcher M."/>
            <person name="Ghai R."/>
            <person name="Kavagutti S V."/>
        </authorList>
    </citation>
    <scope>NUCLEOTIDE SEQUENCE</scope>
</reference>